<dbReference type="AlphaFoldDB" id="A0AAI9EC44"/>
<keyword evidence="3 7" id="KW-0813">Transport</keyword>
<feature type="transmembrane region" description="Helical" evidence="9">
    <location>
        <begin position="125"/>
        <end position="148"/>
    </location>
</feature>
<feature type="transmembrane region" description="Helical" evidence="9">
    <location>
        <begin position="198"/>
        <end position="216"/>
    </location>
</feature>
<dbReference type="PROSITE" id="PS50850">
    <property type="entry name" value="MFS"/>
    <property type="match status" value="1"/>
</dbReference>
<dbReference type="Proteomes" id="UP001296104">
    <property type="component" value="Unassembled WGS sequence"/>
</dbReference>
<dbReference type="EMBL" id="CAVMBE010000042">
    <property type="protein sequence ID" value="CAK4030967.1"/>
    <property type="molecule type" value="Genomic_DNA"/>
</dbReference>
<dbReference type="InterPro" id="IPR005828">
    <property type="entry name" value="MFS_sugar_transport-like"/>
</dbReference>
<organism evidence="11 12">
    <name type="scientific">Lecanosticta acicola</name>
    <dbReference type="NCBI Taxonomy" id="111012"/>
    <lineage>
        <taxon>Eukaryota</taxon>
        <taxon>Fungi</taxon>
        <taxon>Dikarya</taxon>
        <taxon>Ascomycota</taxon>
        <taxon>Pezizomycotina</taxon>
        <taxon>Dothideomycetes</taxon>
        <taxon>Dothideomycetidae</taxon>
        <taxon>Mycosphaerellales</taxon>
        <taxon>Mycosphaerellaceae</taxon>
        <taxon>Lecanosticta</taxon>
    </lineage>
</organism>
<keyword evidence="12" id="KW-1185">Reference proteome</keyword>
<keyword evidence="6 9" id="KW-0472">Membrane</keyword>
<dbReference type="InterPro" id="IPR005829">
    <property type="entry name" value="Sugar_transporter_CS"/>
</dbReference>
<dbReference type="GO" id="GO:0005351">
    <property type="term" value="F:carbohydrate:proton symporter activity"/>
    <property type="evidence" value="ECO:0007669"/>
    <property type="project" value="TreeGrafter"/>
</dbReference>
<dbReference type="GO" id="GO:0016020">
    <property type="term" value="C:membrane"/>
    <property type="evidence" value="ECO:0007669"/>
    <property type="project" value="UniProtKB-SubCell"/>
</dbReference>
<evidence type="ECO:0000259" key="10">
    <source>
        <dbReference type="PROSITE" id="PS50850"/>
    </source>
</evidence>
<name>A0AAI9EC44_9PEZI</name>
<comment type="caution">
    <text evidence="11">The sequence shown here is derived from an EMBL/GenBank/DDBJ whole genome shotgun (WGS) entry which is preliminary data.</text>
</comment>
<feature type="transmembrane region" description="Helical" evidence="9">
    <location>
        <begin position="71"/>
        <end position="93"/>
    </location>
</feature>
<dbReference type="PRINTS" id="PR00171">
    <property type="entry name" value="SUGRTRNSPORT"/>
</dbReference>
<gene>
    <name evidence="11" type="ORF">LECACI_7A006125</name>
</gene>
<dbReference type="InterPro" id="IPR020846">
    <property type="entry name" value="MFS_dom"/>
</dbReference>
<dbReference type="InterPro" id="IPR003663">
    <property type="entry name" value="Sugar/inositol_transpt"/>
</dbReference>
<dbReference type="PANTHER" id="PTHR48022">
    <property type="entry name" value="PLASTIDIC GLUCOSE TRANSPORTER 4"/>
    <property type="match status" value="1"/>
</dbReference>
<protein>
    <submittedName>
        <fullName evidence="11">Mfs quinate transporter</fullName>
    </submittedName>
</protein>
<reference evidence="11" key="1">
    <citation type="submission" date="2023-11" db="EMBL/GenBank/DDBJ databases">
        <authorList>
            <person name="Alioto T."/>
            <person name="Alioto T."/>
            <person name="Gomez Garrido J."/>
        </authorList>
    </citation>
    <scope>NUCLEOTIDE SEQUENCE</scope>
</reference>
<comment type="similarity">
    <text evidence="2 7">Belongs to the major facilitator superfamily. Sugar transporter (TC 2.A.1.1) family.</text>
</comment>
<accession>A0AAI9EC44</accession>
<feature type="transmembrane region" description="Helical" evidence="9">
    <location>
        <begin position="160"/>
        <end position="178"/>
    </location>
</feature>
<evidence type="ECO:0000256" key="4">
    <source>
        <dbReference type="ARBA" id="ARBA00022692"/>
    </source>
</evidence>
<feature type="transmembrane region" description="Helical" evidence="9">
    <location>
        <begin position="102"/>
        <end position="119"/>
    </location>
</feature>
<dbReference type="Gene3D" id="1.20.1250.20">
    <property type="entry name" value="MFS general substrate transporter like domains"/>
    <property type="match status" value="1"/>
</dbReference>
<evidence type="ECO:0000256" key="2">
    <source>
        <dbReference type="ARBA" id="ARBA00010992"/>
    </source>
</evidence>
<dbReference type="FunFam" id="1.20.1250.20:FF:000134">
    <property type="entry name" value="MFS sugar transporter protein"/>
    <property type="match status" value="1"/>
</dbReference>
<proteinExistence type="inferred from homology"/>
<feature type="transmembrane region" description="Helical" evidence="9">
    <location>
        <begin position="324"/>
        <end position="347"/>
    </location>
</feature>
<dbReference type="PROSITE" id="PS00217">
    <property type="entry name" value="SUGAR_TRANSPORT_2"/>
    <property type="match status" value="1"/>
</dbReference>
<evidence type="ECO:0000256" key="9">
    <source>
        <dbReference type="SAM" id="Phobius"/>
    </source>
</evidence>
<feature type="compositionally biased region" description="Basic and acidic residues" evidence="8">
    <location>
        <begin position="535"/>
        <end position="545"/>
    </location>
</feature>
<feature type="region of interest" description="Disordered" evidence="8">
    <location>
        <begin position="508"/>
        <end position="545"/>
    </location>
</feature>
<evidence type="ECO:0000256" key="3">
    <source>
        <dbReference type="ARBA" id="ARBA00022448"/>
    </source>
</evidence>
<evidence type="ECO:0000256" key="5">
    <source>
        <dbReference type="ARBA" id="ARBA00022989"/>
    </source>
</evidence>
<dbReference type="NCBIfam" id="TIGR00879">
    <property type="entry name" value="SP"/>
    <property type="match status" value="1"/>
</dbReference>
<feature type="transmembrane region" description="Helical" evidence="9">
    <location>
        <begin position="287"/>
        <end position="312"/>
    </location>
</feature>
<feature type="transmembrane region" description="Helical" evidence="9">
    <location>
        <begin position="356"/>
        <end position="376"/>
    </location>
</feature>
<dbReference type="InterPro" id="IPR050360">
    <property type="entry name" value="MFS_Sugar_Transporters"/>
</dbReference>
<comment type="subcellular location">
    <subcellularLocation>
        <location evidence="1">Membrane</location>
        <topology evidence="1">Multi-pass membrane protein</topology>
    </subcellularLocation>
</comment>
<evidence type="ECO:0000313" key="12">
    <source>
        <dbReference type="Proteomes" id="UP001296104"/>
    </source>
</evidence>
<evidence type="ECO:0000256" key="1">
    <source>
        <dbReference type="ARBA" id="ARBA00004141"/>
    </source>
</evidence>
<keyword evidence="5 9" id="KW-1133">Transmembrane helix</keyword>
<dbReference type="PANTHER" id="PTHR48022:SF2">
    <property type="entry name" value="PLASTIDIC GLUCOSE TRANSPORTER 4"/>
    <property type="match status" value="1"/>
</dbReference>
<evidence type="ECO:0000313" key="11">
    <source>
        <dbReference type="EMBL" id="CAK4030967.1"/>
    </source>
</evidence>
<evidence type="ECO:0000256" key="6">
    <source>
        <dbReference type="ARBA" id="ARBA00023136"/>
    </source>
</evidence>
<feature type="compositionally biased region" description="Low complexity" evidence="8">
    <location>
        <begin position="516"/>
        <end position="534"/>
    </location>
</feature>
<evidence type="ECO:0000256" key="8">
    <source>
        <dbReference type="SAM" id="MobiDB-lite"/>
    </source>
</evidence>
<feature type="transmembrane region" description="Helical" evidence="9">
    <location>
        <begin position="456"/>
        <end position="477"/>
    </location>
</feature>
<feature type="domain" description="Major facilitator superfamily (MFS) profile" evidence="10">
    <location>
        <begin position="30"/>
        <end position="481"/>
    </location>
</feature>
<feature type="transmembrane region" description="Helical" evidence="9">
    <location>
        <begin position="388"/>
        <end position="411"/>
    </location>
</feature>
<dbReference type="InterPro" id="IPR036259">
    <property type="entry name" value="MFS_trans_sf"/>
</dbReference>
<dbReference type="Pfam" id="PF00083">
    <property type="entry name" value="Sugar_tr"/>
    <property type="match status" value="1"/>
</dbReference>
<keyword evidence="4 9" id="KW-0812">Transmembrane</keyword>
<dbReference type="SUPFAM" id="SSF103473">
    <property type="entry name" value="MFS general substrate transporter"/>
    <property type="match status" value="1"/>
</dbReference>
<feature type="transmembrane region" description="Helical" evidence="9">
    <location>
        <begin position="423"/>
        <end position="444"/>
    </location>
</feature>
<evidence type="ECO:0000256" key="7">
    <source>
        <dbReference type="RuleBase" id="RU003346"/>
    </source>
</evidence>
<dbReference type="PROSITE" id="PS00216">
    <property type="entry name" value="SUGAR_TRANSPORT_1"/>
    <property type="match status" value="1"/>
</dbReference>
<sequence>MNSLLQRLRIQEDPNRPVPKEAYGWRVYAQALCAAGGASLVGYDHAYIGGTSTLSSFQHAFGIDPRNKAALLANIMSTMIAGCALGSVMGYILAEKLGRKKALLFASIVTSIGGMIQMFKGHIGLLYAGRIISGVAIGTVIGTIPVYISEIAPPTIRGRLAGMEMCVALLTQLLGYWINYAVERTISPKLDTQWRIPVAIQFVPPGILLLSLPFMIESPRWLVHQGRHQQALESLAWIRNLAQDHEYVQWELSEIQKSAASSLQGTFKQNTAASWKELRQPGTRRRLVLATTCKILHSINGMTLLSLYGPLLLVKVGFVKKSEALFFTGFYGVVKVVVTAIFTLFLIDSWGRRKTVLTGTVFVFVAQFYLGTFSGVSKSFEHTPPRDAALWLALVAIYVWTAAYAAAWAWFPSVFASEIFPTHLRAMALMCINVVGWIMHFVVAYSTPYMIEHLKWGTFIFFGCLGVLSTVVVFVWVPETSSIPLEKTGLLFEGSKWARKARKDAERKLEEEARKGSSSSTGSVELEGTETVVVGEKKDQRGDTV</sequence>